<evidence type="ECO:0000259" key="11">
    <source>
        <dbReference type="Pfam" id="PF21392"/>
    </source>
</evidence>
<dbReference type="AlphaFoldDB" id="A0A830H915"/>
<comment type="caution">
    <text evidence="12">The sequence shown here is derived from an EMBL/GenBank/DDBJ whole genome shotgun (WGS) entry which is preliminary data.</text>
</comment>
<keyword evidence="4 8" id="KW-0831">Ubiquinone biosynthesis</keyword>
<feature type="region of interest" description="Disordered" evidence="9">
    <location>
        <begin position="51"/>
        <end position="70"/>
    </location>
</feature>
<sequence length="288" mass="30897">MTSPFLLLNALSPSVKSAFASFSRKSRLLVLTSNPSTTAHFRFLASSATTSTTSSTTTTSSSSSSFSDDDKSRQTRLLDAALKHVPSQGWSVAAIRHGAHDLGWSPAAAGVVPRGEADLVLHFVNTCNAKLVDALESGEAFSDKADDQIQKRLGAALKFRLAMLEPYVSTWPQAMAVSVTSPSAAREALSAAWRMVDDIWHFSSAGAAGAPEGVVEYRVRRKLLLGAYVASELHMLTDYSAGFQDTWDSVDKRVARVVRLEKDAGNAAALSGVVASSLLRRFTDSRKQ</sequence>
<reference evidence="12" key="1">
    <citation type="submission" date="2020-10" db="EMBL/GenBank/DDBJ databases">
        <title>Unveiling of a novel bifunctional photoreceptor, Dualchrome1, isolated from a cosmopolitan green alga.</title>
        <authorList>
            <person name="Suzuki S."/>
            <person name="Kawachi M."/>
        </authorList>
    </citation>
    <scope>NUCLEOTIDE SEQUENCE</scope>
    <source>
        <strain evidence="12">NIES 2893</strain>
    </source>
</reference>
<comment type="subcellular location">
    <subcellularLocation>
        <location evidence="1 8">Mitochondrion</location>
    </subcellularLocation>
</comment>
<keyword evidence="13" id="KW-1185">Reference proteome</keyword>
<feature type="compositionally biased region" description="Low complexity" evidence="9">
    <location>
        <begin position="51"/>
        <end position="65"/>
    </location>
</feature>
<proteinExistence type="inferred from homology"/>
<evidence type="ECO:0000256" key="8">
    <source>
        <dbReference type="RuleBase" id="RU366063"/>
    </source>
</evidence>
<comment type="similarity">
    <text evidence="3 8">Belongs to the COQ9 family.</text>
</comment>
<dbReference type="OrthoDB" id="619536at2759"/>
<dbReference type="InterPro" id="IPR048674">
    <property type="entry name" value="COQ9_HTH"/>
</dbReference>
<evidence type="ECO:0000256" key="9">
    <source>
        <dbReference type="SAM" id="MobiDB-lite"/>
    </source>
</evidence>
<dbReference type="GO" id="GO:0008289">
    <property type="term" value="F:lipid binding"/>
    <property type="evidence" value="ECO:0007669"/>
    <property type="project" value="UniProtKB-UniRule"/>
</dbReference>
<dbReference type="Proteomes" id="UP000660262">
    <property type="component" value="Unassembled WGS sequence"/>
</dbReference>
<dbReference type="GO" id="GO:0005743">
    <property type="term" value="C:mitochondrial inner membrane"/>
    <property type="evidence" value="ECO:0007669"/>
    <property type="project" value="TreeGrafter"/>
</dbReference>
<protein>
    <recommendedName>
        <fullName evidence="8">Ubiquinone biosynthesis protein</fullName>
    </recommendedName>
</protein>
<evidence type="ECO:0000313" key="12">
    <source>
        <dbReference type="EMBL" id="GHP03766.1"/>
    </source>
</evidence>
<dbReference type="Gene3D" id="1.10.357.10">
    <property type="entry name" value="Tetracycline Repressor, domain 2"/>
    <property type="match status" value="1"/>
</dbReference>
<evidence type="ECO:0000256" key="4">
    <source>
        <dbReference type="ARBA" id="ARBA00022688"/>
    </source>
</evidence>
<organism evidence="12 13">
    <name type="scientific">Pycnococcus provasolii</name>
    <dbReference type="NCBI Taxonomy" id="41880"/>
    <lineage>
        <taxon>Eukaryota</taxon>
        <taxon>Viridiplantae</taxon>
        <taxon>Chlorophyta</taxon>
        <taxon>Pseudoscourfieldiophyceae</taxon>
        <taxon>Pseudoscourfieldiales</taxon>
        <taxon>Pycnococcaceae</taxon>
        <taxon>Pycnococcus</taxon>
    </lineage>
</organism>
<dbReference type="EMBL" id="BNJQ01000006">
    <property type="protein sequence ID" value="GHP03766.1"/>
    <property type="molecule type" value="Genomic_DNA"/>
</dbReference>
<evidence type="ECO:0000256" key="3">
    <source>
        <dbReference type="ARBA" id="ARBA00010766"/>
    </source>
</evidence>
<keyword evidence="7 8" id="KW-0496">Mitochondrion</keyword>
<dbReference type="InterPro" id="IPR013718">
    <property type="entry name" value="COQ9_C"/>
</dbReference>
<name>A0A830H915_9CHLO</name>
<evidence type="ECO:0000256" key="5">
    <source>
        <dbReference type="ARBA" id="ARBA00022946"/>
    </source>
</evidence>
<dbReference type="Pfam" id="PF08511">
    <property type="entry name" value="COQ9"/>
    <property type="match status" value="1"/>
</dbReference>
<dbReference type="UniPathway" id="UPA00232"/>
<accession>A0A830H915</accession>
<dbReference type="InterPro" id="IPR012762">
    <property type="entry name" value="Ubiq_biosynth_COQ9"/>
</dbReference>
<keyword evidence="5" id="KW-0809">Transit peptide</keyword>
<evidence type="ECO:0000256" key="2">
    <source>
        <dbReference type="ARBA" id="ARBA00004749"/>
    </source>
</evidence>
<gene>
    <name evidence="12" type="ORF">PPROV_000252100</name>
</gene>
<dbReference type="NCBIfam" id="TIGR02396">
    <property type="entry name" value="diverge_rpsU"/>
    <property type="match status" value="1"/>
</dbReference>
<comment type="pathway">
    <text evidence="2 8">Cofactor biosynthesis; ubiquinone biosynthesis.</text>
</comment>
<evidence type="ECO:0000256" key="1">
    <source>
        <dbReference type="ARBA" id="ARBA00004173"/>
    </source>
</evidence>
<dbReference type="PANTHER" id="PTHR21427">
    <property type="entry name" value="UBIQUINONE BIOSYNTHESIS PROTEIN COQ9, MITOCHONDRIAL"/>
    <property type="match status" value="1"/>
</dbReference>
<dbReference type="Pfam" id="PF21392">
    <property type="entry name" value="COQ9_N"/>
    <property type="match status" value="1"/>
</dbReference>
<comment type="function">
    <text evidence="8">Membrane-associated protein that warps the membrane surface to access and bind aromatic isoprenes with high specificity, including ubiquinone (CoQ) isoprene intermediates and presents them directly to Coq7, therefore facilitating the Coq7-mediated hydroxylase step. Participates in the biosynthesis of coenzyme Q, also named ubiquinone, an essential lipid-soluble electron transporter for aerobic cellular respiration.</text>
</comment>
<dbReference type="GO" id="GO:0006744">
    <property type="term" value="P:ubiquinone biosynthetic process"/>
    <property type="evidence" value="ECO:0007669"/>
    <property type="project" value="UniProtKB-UniRule"/>
</dbReference>
<dbReference type="PANTHER" id="PTHR21427:SF19">
    <property type="entry name" value="UBIQUINONE BIOSYNTHESIS PROTEIN COQ9, MITOCHONDRIAL"/>
    <property type="match status" value="1"/>
</dbReference>
<evidence type="ECO:0000259" key="10">
    <source>
        <dbReference type="Pfam" id="PF08511"/>
    </source>
</evidence>
<feature type="domain" description="Ubiquinone biosynthesis protein COQ9 HTH" evidence="11">
    <location>
        <begin position="74"/>
        <end position="99"/>
    </location>
</feature>
<keyword evidence="6 8" id="KW-0446">Lipid-binding</keyword>
<evidence type="ECO:0000313" key="13">
    <source>
        <dbReference type="Proteomes" id="UP000660262"/>
    </source>
</evidence>
<feature type="domain" description="COQ9 C-terminal" evidence="10">
    <location>
        <begin position="186"/>
        <end position="260"/>
    </location>
</feature>
<evidence type="ECO:0000256" key="6">
    <source>
        <dbReference type="ARBA" id="ARBA00023121"/>
    </source>
</evidence>
<evidence type="ECO:0000256" key="7">
    <source>
        <dbReference type="ARBA" id="ARBA00023128"/>
    </source>
</evidence>